<dbReference type="GO" id="GO:0004674">
    <property type="term" value="F:protein serine/threonine kinase activity"/>
    <property type="evidence" value="ECO:0007669"/>
    <property type="project" value="UniProtKB-KW"/>
</dbReference>
<sequence>MGCTWSGLDALYSVVGHGGEVWVNRRRFRIVRQIGEGGFAFVYLVKELPGEDRKDLHDPSRVSEDGMYALKKVLIQSEELLELVRQEIYVSSLFKHPNLIRLMESSIISVKNDGSWNQEAYLVFPVYRDGTVLDQLNRLQSEKKFFPTITVLHIFQQICAGLKHMHTYDPPYAHNDMKPGNVLLTFRRNRPPVAVIMDFGSARPARREIQNRKEAMALQEWASQSCTAPYRAPELWDTPTDTVLDERTDIWALGCTLYALMYGMSPFEYALSEQGGSLHLAAISGVVKFPPGPNPPYPEALHKFVKWMLTPSFESRPCIQDVCLHVDKLITDSKFDTDAQGLWPLKALS</sequence>
<feature type="domain" description="Protein kinase" evidence="9">
    <location>
        <begin position="28"/>
        <end position="330"/>
    </location>
</feature>
<dbReference type="Proteomes" id="UP000822688">
    <property type="component" value="Chromosome 10"/>
</dbReference>
<dbReference type="GO" id="GO:0005737">
    <property type="term" value="C:cytoplasm"/>
    <property type="evidence" value="ECO:0007669"/>
    <property type="project" value="TreeGrafter"/>
</dbReference>
<dbReference type="OrthoDB" id="248923at2759"/>
<dbReference type="SUPFAM" id="SSF56112">
    <property type="entry name" value="Protein kinase-like (PK-like)"/>
    <property type="match status" value="1"/>
</dbReference>
<keyword evidence="11" id="KW-1185">Reference proteome</keyword>
<proteinExistence type="predicted"/>
<keyword evidence="3" id="KW-0808">Transferase</keyword>
<evidence type="ECO:0000256" key="8">
    <source>
        <dbReference type="ARBA" id="ARBA00048679"/>
    </source>
</evidence>
<dbReference type="InterPro" id="IPR008271">
    <property type="entry name" value="Ser/Thr_kinase_AS"/>
</dbReference>
<organism evidence="10 11">
    <name type="scientific">Ceratodon purpureus</name>
    <name type="common">Fire moss</name>
    <name type="synonym">Dicranum purpureum</name>
    <dbReference type="NCBI Taxonomy" id="3225"/>
    <lineage>
        <taxon>Eukaryota</taxon>
        <taxon>Viridiplantae</taxon>
        <taxon>Streptophyta</taxon>
        <taxon>Embryophyta</taxon>
        <taxon>Bryophyta</taxon>
        <taxon>Bryophytina</taxon>
        <taxon>Bryopsida</taxon>
        <taxon>Dicranidae</taxon>
        <taxon>Pseudoditrichales</taxon>
        <taxon>Ditrichaceae</taxon>
        <taxon>Ceratodon</taxon>
    </lineage>
</organism>
<keyword evidence="5" id="KW-0418">Kinase</keyword>
<dbReference type="EC" id="2.7.11.1" evidence="1"/>
<accession>A0A8T0GPH4</accession>
<comment type="caution">
    <text evidence="10">The sequence shown here is derived from an EMBL/GenBank/DDBJ whole genome shotgun (WGS) entry which is preliminary data.</text>
</comment>
<evidence type="ECO:0000256" key="1">
    <source>
        <dbReference type="ARBA" id="ARBA00012513"/>
    </source>
</evidence>
<dbReference type="CDD" id="cd13986">
    <property type="entry name" value="STKc_16"/>
    <property type="match status" value="1"/>
</dbReference>
<evidence type="ECO:0000256" key="6">
    <source>
        <dbReference type="ARBA" id="ARBA00022840"/>
    </source>
</evidence>
<dbReference type="Pfam" id="PF00069">
    <property type="entry name" value="Pkinase"/>
    <property type="match status" value="1"/>
</dbReference>
<dbReference type="PANTHER" id="PTHR45998:SF2">
    <property type="entry name" value="SERINE_THREONINE-PROTEIN KINASE 16"/>
    <property type="match status" value="1"/>
</dbReference>
<reference evidence="10" key="1">
    <citation type="submission" date="2020-06" db="EMBL/GenBank/DDBJ databases">
        <title>WGS assembly of Ceratodon purpureus strain R40.</title>
        <authorList>
            <person name="Carey S.B."/>
            <person name="Jenkins J."/>
            <person name="Shu S."/>
            <person name="Lovell J.T."/>
            <person name="Sreedasyam A."/>
            <person name="Maumus F."/>
            <person name="Tiley G.P."/>
            <person name="Fernandez-Pozo N."/>
            <person name="Barry K."/>
            <person name="Chen C."/>
            <person name="Wang M."/>
            <person name="Lipzen A."/>
            <person name="Daum C."/>
            <person name="Saski C.A."/>
            <person name="Payton A.C."/>
            <person name="Mcbreen J.C."/>
            <person name="Conrad R.E."/>
            <person name="Kollar L.M."/>
            <person name="Olsson S."/>
            <person name="Huttunen S."/>
            <person name="Landis J.B."/>
            <person name="Wickett N.J."/>
            <person name="Johnson M.G."/>
            <person name="Rensing S.A."/>
            <person name="Grimwood J."/>
            <person name="Schmutz J."/>
            <person name="Mcdaniel S.F."/>
        </authorList>
    </citation>
    <scope>NUCLEOTIDE SEQUENCE</scope>
    <source>
        <strain evidence="10">R40</strain>
    </source>
</reference>
<dbReference type="Gene3D" id="1.10.510.10">
    <property type="entry name" value="Transferase(Phosphotransferase) domain 1"/>
    <property type="match status" value="1"/>
</dbReference>
<dbReference type="AlphaFoldDB" id="A0A8T0GPH4"/>
<evidence type="ECO:0000256" key="3">
    <source>
        <dbReference type="ARBA" id="ARBA00022679"/>
    </source>
</evidence>
<dbReference type="PROSITE" id="PS00108">
    <property type="entry name" value="PROTEIN_KINASE_ST"/>
    <property type="match status" value="1"/>
</dbReference>
<protein>
    <recommendedName>
        <fullName evidence="1">non-specific serine/threonine protein kinase</fullName>
        <ecNumber evidence="1">2.7.11.1</ecNumber>
    </recommendedName>
</protein>
<evidence type="ECO:0000259" key="9">
    <source>
        <dbReference type="PROSITE" id="PS50011"/>
    </source>
</evidence>
<dbReference type="InterPro" id="IPR052239">
    <property type="entry name" value="Ser/Thr-specific_kinases"/>
</dbReference>
<name>A0A8T0GPH4_CERPU</name>
<keyword evidence="2" id="KW-0723">Serine/threonine-protein kinase</keyword>
<dbReference type="SMART" id="SM00220">
    <property type="entry name" value="S_TKc"/>
    <property type="match status" value="1"/>
</dbReference>
<comment type="catalytic activity">
    <reaction evidence="8">
        <text>L-seryl-[protein] + ATP = O-phospho-L-seryl-[protein] + ADP + H(+)</text>
        <dbReference type="Rhea" id="RHEA:17989"/>
        <dbReference type="Rhea" id="RHEA-COMP:9863"/>
        <dbReference type="Rhea" id="RHEA-COMP:11604"/>
        <dbReference type="ChEBI" id="CHEBI:15378"/>
        <dbReference type="ChEBI" id="CHEBI:29999"/>
        <dbReference type="ChEBI" id="CHEBI:30616"/>
        <dbReference type="ChEBI" id="CHEBI:83421"/>
        <dbReference type="ChEBI" id="CHEBI:456216"/>
        <dbReference type="EC" id="2.7.11.1"/>
    </reaction>
</comment>
<evidence type="ECO:0000313" key="11">
    <source>
        <dbReference type="Proteomes" id="UP000822688"/>
    </source>
</evidence>
<evidence type="ECO:0000256" key="5">
    <source>
        <dbReference type="ARBA" id="ARBA00022777"/>
    </source>
</evidence>
<dbReference type="EMBL" id="CM026431">
    <property type="protein sequence ID" value="KAG0558902.1"/>
    <property type="molecule type" value="Genomic_DNA"/>
</dbReference>
<gene>
    <name evidence="10" type="ORF">KC19_10G063400</name>
</gene>
<dbReference type="InterPro" id="IPR011009">
    <property type="entry name" value="Kinase-like_dom_sf"/>
</dbReference>
<evidence type="ECO:0000313" key="10">
    <source>
        <dbReference type="EMBL" id="KAG0558902.1"/>
    </source>
</evidence>
<dbReference type="PROSITE" id="PS50011">
    <property type="entry name" value="PROTEIN_KINASE_DOM"/>
    <property type="match status" value="1"/>
</dbReference>
<dbReference type="InterPro" id="IPR000719">
    <property type="entry name" value="Prot_kinase_dom"/>
</dbReference>
<keyword evidence="4" id="KW-0547">Nucleotide-binding</keyword>
<comment type="catalytic activity">
    <reaction evidence="7">
        <text>L-threonyl-[protein] + ATP = O-phospho-L-threonyl-[protein] + ADP + H(+)</text>
        <dbReference type="Rhea" id="RHEA:46608"/>
        <dbReference type="Rhea" id="RHEA-COMP:11060"/>
        <dbReference type="Rhea" id="RHEA-COMP:11605"/>
        <dbReference type="ChEBI" id="CHEBI:15378"/>
        <dbReference type="ChEBI" id="CHEBI:30013"/>
        <dbReference type="ChEBI" id="CHEBI:30616"/>
        <dbReference type="ChEBI" id="CHEBI:61977"/>
        <dbReference type="ChEBI" id="CHEBI:456216"/>
        <dbReference type="EC" id="2.7.11.1"/>
    </reaction>
</comment>
<keyword evidence="6" id="KW-0067">ATP-binding</keyword>
<evidence type="ECO:0000256" key="2">
    <source>
        <dbReference type="ARBA" id="ARBA00022527"/>
    </source>
</evidence>
<dbReference type="PANTHER" id="PTHR45998">
    <property type="entry name" value="SERINE/THREONINE-PROTEIN KINASE 16"/>
    <property type="match status" value="1"/>
</dbReference>
<dbReference type="GO" id="GO:0005524">
    <property type="term" value="F:ATP binding"/>
    <property type="evidence" value="ECO:0007669"/>
    <property type="project" value="UniProtKB-KW"/>
</dbReference>
<evidence type="ECO:0000256" key="7">
    <source>
        <dbReference type="ARBA" id="ARBA00047899"/>
    </source>
</evidence>
<evidence type="ECO:0000256" key="4">
    <source>
        <dbReference type="ARBA" id="ARBA00022741"/>
    </source>
</evidence>